<evidence type="ECO:0000256" key="1">
    <source>
        <dbReference type="ARBA" id="ARBA00022553"/>
    </source>
</evidence>
<dbReference type="PANTHER" id="PTHR15672">
    <property type="entry name" value="CAMP-REGULATED PHOSPHOPROTEIN 21 RELATED R3H DOMAIN CONTAINING PROTEIN"/>
    <property type="match status" value="1"/>
</dbReference>
<dbReference type="CDD" id="cd02642">
    <property type="entry name" value="R3H_encore_like"/>
    <property type="match status" value="1"/>
</dbReference>
<feature type="compositionally biased region" description="Low complexity" evidence="2">
    <location>
        <begin position="90"/>
        <end position="100"/>
    </location>
</feature>
<dbReference type="GO" id="GO:0003676">
    <property type="term" value="F:nucleic acid binding"/>
    <property type="evidence" value="ECO:0007669"/>
    <property type="project" value="UniProtKB-UniRule"/>
</dbReference>
<feature type="compositionally biased region" description="Polar residues" evidence="2">
    <location>
        <begin position="582"/>
        <end position="602"/>
    </location>
</feature>
<reference evidence="5" key="3">
    <citation type="submission" date="2025-09" db="UniProtKB">
        <authorList>
            <consortium name="Ensembl"/>
        </authorList>
    </citation>
    <scope>IDENTIFICATION</scope>
</reference>
<dbReference type="AlphaFoldDB" id="A0A2R9AQ63"/>
<dbReference type="OMA" id="SSGCVPY"/>
<feature type="compositionally biased region" description="Low complexity" evidence="2">
    <location>
        <begin position="339"/>
        <end position="349"/>
    </location>
</feature>
<dbReference type="Gene3D" id="3.30.1370.50">
    <property type="entry name" value="R3H-like domain"/>
    <property type="match status" value="1"/>
</dbReference>
<dbReference type="FunFam" id="3.30.1370.50:FF:000001">
    <property type="entry name" value="R3H domain-containing protein 2 isoform 1"/>
    <property type="match status" value="1"/>
</dbReference>
<proteinExistence type="predicted"/>
<dbReference type="Pfam" id="PF12752">
    <property type="entry name" value="SUZ"/>
    <property type="match status" value="1"/>
</dbReference>
<feature type="compositionally biased region" description="Low complexity" evidence="2">
    <location>
        <begin position="391"/>
        <end position="423"/>
    </location>
</feature>
<protein>
    <submittedName>
        <fullName evidence="5">cAMP regulated phosphoprotein 21</fullName>
    </submittedName>
</protein>
<dbReference type="Bgee" id="ENSPPAG00000032910">
    <property type="expression patterns" value="Expressed in cerebellum and 3 other cell types or tissues"/>
</dbReference>
<keyword evidence="1" id="KW-0597">Phosphoprotein</keyword>
<accession>A0A2R9AQ63</accession>
<evidence type="ECO:0000259" key="3">
    <source>
        <dbReference type="PROSITE" id="PS51061"/>
    </source>
</evidence>
<dbReference type="Pfam" id="PF01424">
    <property type="entry name" value="R3H"/>
    <property type="match status" value="1"/>
</dbReference>
<feature type="domain" description="SUZ" evidence="4">
    <location>
        <begin position="228"/>
        <end position="300"/>
    </location>
</feature>
<evidence type="ECO:0000256" key="2">
    <source>
        <dbReference type="SAM" id="MobiDB-lite"/>
    </source>
</evidence>
<dbReference type="SMART" id="SM00393">
    <property type="entry name" value="R3H"/>
    <property type="match status" value="1"/>
</dbReference>
<gene>
    <name evidence="5" type="primary">ARPP21</name>
</gene>
<dbReference type="SUPFAM" id="SSF82708">
    <property type="entry name" value="R3H domain"/>
    <property type="match status" value="1"/>
</dbReference>
<feature type="compositionally biased region" description="Pro residues" evidence="2">
    <location>
        <begin position="619"/>
        <end position="632"/>
    </location>
</feature>
<dbReference type="Proteomes" id="UP000240080">
    <property type="component" value="Chromosome 3"/>
</dbReference>
<keyword evidence="6" id="KW-1185">Reference proteome</keyword>
<dbReference type="GeneTree" id="ENSGT00940000160796"/>
<dbReference type="PANTHER" id="PTHR15672:SF14">
    <property type="entry name" value="CAMP-REGULATED PHOSPHOPROTEIN 21"/>
    <property type="match status" value="1"/>
</dbReference>
<feature type="compositionally biased region" description="Polar residues" evidence="2">
    <location>
        <begin position="361"/>
        <end position="373"/>
    </location>
</feature>
<organism evidence="5 6">
    <name type="scientific">Pan paniscus</name>
    <name type="common">Pygmy chimpanzee</name>
    <name type="synonym">Bonobo</name>
    <dbReference type="NCBI Taxonomy" id="9597"/>
    <lineage>
        <taxon>Eukaryota</taxon>
        <taxon>Metazoa</taxon>
        <taxon>Chordata</taxon>
        <taxon>Craniata</taxon>
        <taxon>Vertebrata</taxon>
        <taxon>Euteleostomi</taxon>
        <taxon>Mammalia</taxon>
        <taxon>Eutheria</taxon>
        <taxon>Euarchontoglires</taxon>
        <taxon>Primates</taxon>
        <taxon>Haplorrhini</taxon>
        <taxon>Catarrhini</taxon>
        <taxon>Hominidae</taxon>
        <taxon>Pan</taxon>
    </lineage>
</organism>
<dbReference type="EMBL" id="AJFE02091631">
    <property type="status" value="NOT_ANNOTATED_CDS"/>
    <property type="molecule type" value="Genomic_DNA"/>
</dbReference>
<feature type="compositionally biased region" description="Low complexity" evidence="2">
    <location>
        <begin position="9"/>
        <end position="25"/>
    </location>
</feature>
<evidence type="ECO:0000313" key="5">
    <source>
        <dbReference type="Ensembl" id="ENSPPAP00000019502.1"/>
    </source>
</evidence>
<dbReference type="Ensembl" id="ENSPPAT00000042270.1">
    <property type="protein sequence ID" value="ENSPPAP00000019502.1"/>
    <property type="gene ID" value="ENSPPAG00000032910.1"/>
</dbReference>
<feature type="compositionally biased region" description="Basic and acidic residues" evidence="2">
    <location>
        <begin position="102"/>
        <end position="130"/>
    </location>
</feature>
<evidence type="ECO:0000313" key="6">
    <source>
        <dbReference type="Proteomes" id="UP000240080"/>
    </source>
</evidence>
<feature type="region of interest" description="Disordered" evidence="2">
    <location>
        <begin position="561"/>
        <end position="632"/>
    </location>
</feature>
<feature type="region of interest" description="Disordered" evidence="2">
    <location>
        <begin position="485"/>
        <end position="544"/>
    </location>
</feature>
<dbReference type="EMBL" id="AJFE02091629">
    <property type="status" value="NOT_ANNOTATED_CDS"/>
    <property type="molecule type" value="Genomic_DNA"/>
</dbReference>
<feature type="region of interest" description="Disordered" evidence="2">
    <location>
        <begin position="332"/>
        <end position="436"/>
    </location>
</feature>
<feature type="compositionally biased region" description="Basic and acidic residues" evidence="2">
    <location>
        <begin position="351"/>
        <end position="360"/>
    </location>
</feature>
<sequence length="812" mass="89214">MSEQGDLNQAIAEEGGTEQETATPENGIVKSESLDEEEKLELQRRLEAQNQERRKSKSGAGKGKLTRSLAVCEESSARPGGESLQDQESIHLQLSSFSSLQEEDKSRKDDSEREKEKDKNKDKTSEKPKIRMLSKDCSQEYTDSTGIDLHEFLINTLKNNSRDRMILLKMEQEIIDFIADNNNHYKKFPQMSSYQRMLVHRVAAYFGLDHNVDQTGKSVIINKTSSTRIPEQRFCEHLKDEKGEESQKRFILKRDNSSIDKEDNQQNRMHPFRDDRRSKSIEEREEEYQRVRERIFAHDSVCSQESLFVENSRLLEDSNICNETYKKRQLFRGNRDGSGRTSGSRQSSSENELKWSDHQRAWSSTDSDSSNRNLKPAMTKTASFGGITVLTRGDSTSSTRSTGKLSKAGSESSSSAGSSGSLSRTHPPLQSTPLVSGVAAGSPGCVPYPENGIGGQVAPSSTSYILLPLEAATGIPPGSILLNPHTGQPFVNPDGTPAIYNPPTSQQPLRSAMVGQSQQQPPQQQPSPQPQQQVQPPQPQMAGPLVTQRDDVATQFGQMTLSRQSSGETPEPPSGPVYPSSLMPQPAQQPSYVIASTGQQLPTGGFSGSGPPISQQVLQPPPSPQGFVQQPPPAQMPVYYYPSGQYPTSTTQQYRPMAPVQYNAQRSQQMPQAAQQAGYQPVLSGQQGFQGLIGVQQPPQSQNVMNNQQGTPVQSVMVSYPTMSSYQVPMTQGSQGLPQQSYQQPIMLPNQAGQGSLPATGMPVYCNVTPPTPQNNLRLIGPHCPSSTVPVMSASCRTNCASMSNAGWQVKF</sequence>
<dbReference type="InterPro" id="IPR001374">
    <property type="entry name" value="R3H_dom"/>
</dbReference>
<evidence type="ECO:0000259" key="4">
    <source>
        <dbReference type="PROSITE" id="PS51673"/>
    </source>
</evidence>
<reference evidence="5" key="2">
    <citation type="submission" date="2025-08" db="UniProtKB">
        <authorList>
            <consortium name="Ensembl"/>
        </authorList>
    </citation>
    <scope>IDENTIFICATION</scope>
</reference>
<name>A0A2R9AQ63_PANPA</name>
<dbReference type="InterPro" id="IPR036867">
    <property type="entry name" value="R3H_dom_sf"/>
</dbReference>
<dbReference type="EMBL" id="AJFE02091630">
    <property type="status" value="NOT_ANNOTATED_CDS"/>
    <property type="molecule type" value="Genomic_DNA"/>
</dbReference>
<dbReference type="GO" id="GO:0005737">
    <property type="term" value="C:cytoplasm"/>
    <property type="evidence" value="ECO:0007669"/>
    <property type="project" value="TreeGrafter"/>
</dbReference>
<dbReference type="InterPro" id="IPR051937">
    <property type="entry name" value="R3H_domain_containing"/>
</dbReference>
<feature type="region of interest" description="Disordered" evidence="2">
    <location>
        <begin position="246"/>
        <end position="281"/>
    </location>
</feature>
<dbReference type="PROSITE" id="PS51673">
    <property type="entry name" value="SUZ"/>
    <property type="match status" value="1"/>
</dbReference>
<feature type="domain" description="R3H" evidence="3">
    <location>
        <begin position="164"/>
        <end position="227"/>
    </location>
</feature>
<reference evidence="5 6" key="1">
    <citation type="journal article" date="2012" name="Nature">
        <title>The bonobo genome compared with the chimpanzee and human genomes.</title>
        <authorList>
            <person name="Prufer K."/>
            <person name="Munch K."/>
            <person name="Hellmann I."/>
            <person name="Akagi K."/>
            <person name="Miller J.R."/>
            <person name="Walenz B."/>
            <person name="Koren S."/>
            <person name="Sutton G."/>
            <person name="Kodira C."/>
            <person name="Winer R."/>
            <person name="Knight J.R."/>
            <person name="Mullikin J.C."/>
            <person name="Meader S.J."/>
            <person name="Ponting C.P."/>
            <person name="Lunter G."/>
            <person name="Higashino S."/>
            <person name="Hobolth A."/>
            <person name="Dutheil J."/>
            <person name="Karakoc E."/>
            <person name="Alkan C."/>
            <person name="Sajjadian S."/>
            <person name="Catacchio C.R."/>
            <person name="Ventura M."/>
            <person name="Marques-Bonet T."/>
            <person name="Eichler E.E."/>
            <person name="Andre C."/>
            <person name="Atencia R."/>
            <person name="Mugisha L."/>
            <person name="Junhold J."/>
            <person name="Patterson N."/>
            <person name="Siebauer M."/>
            <person name="Good J.M."/>
            <person name="Fischer A."/>
            <person name="Ptak S.E."/>
            <person name="Lachmann M."/>
            <person name="Symer D.E."/>
            <person name="Mailund T."/>
            <person name="Schierup M.H."/>
            <person name="Andres A.M."/>
            <person name="Kelso J."/>
            <person name="Paabo S."/>
        </authorList>
    </citation>
    <scope>NUCLEOTIDE SEQUENCE [LARGE SCALE GENOMIC DNA]</scope>
</reference>
<feature type="region of interest" description="Disordered" evidence="2">
    <location>
        <begin position="1"/>
        <end position="130"/>
    </location>
</feature>
<dbReference type="PROSITE" id="PS51061">
    <property type="entry name" value="R3H"/>
    <property type="match status" value="1"/>
</dbReference>
<feature type="compositionally biased region" description="Basic and acidic residues" evidence="2">
    <location>
        <begin position="40"/>
        <end position="53"/>
    </location>
</feature>
<dbReference type="InterPro" id="IPR024771">
    <property type="entry name" value="SUZ"/>
</dbReference>